<accession>A0A315V047</accession>
<organism evidence="1 2">
    <name type="scientific">Gambusia affinis</name>
    <name type="common">Western mosquitofish</name>
    <name type="synonym">Heterandria affinis</name>
    <dbReference type="NCBI Taxonomy" id="33528"/>
    <lineage>
        <taxon>Eukaryota</taxon>
        <taxon>Metazoa</taxon>
        <taxon>Chordata</taxon>
        <taxon>Craniata</taxon>
        <taxon>Vertebrata</taxon>
        <taxon>Euteleostomi</taxon>
        <taxon>Actinopterygii</taxon>
        <taxon>Neopterygii</taxon>
        <taxon>Teleostei</taxon>
        <taxon>Neoteleostei</taxon>
        <taxon>Acanthomorphata</taxon>
        <taxon>Ovalentaria</taxon>
        <taxon>Atherinomorphae</taxon>
        <taxon>Cyprinodontiformes</taxon>
        <taxon>Poeciliidae</taxon>
        <taxon>Poeciliinae</taxon>
        <taxon>Gambusia</taxon>
    </lineage>
</organism>
<comment type="caution">
    <text evidence="1">The sequence shown here is derived from an EMBL/GenBank/DDBJ whole genome shotgun (WGS) entry which is preliminary data.</text>
</comment>
<evidence type="ECO:0000313" key="1">
    <source>
        <dbReference type="EMBL" id="PWA16282.1"/>
    </source>
</evidence>
<protein>
    <submittedName>
        <fullName evidence="1">Uncharacterized protein</fullName>
    </submittedName>
</protein>
<gene>
    <name evidence="1" type="ORF">CCH79_00004377</name>
</gene>
<name>A0A315V047_GAMAF</name>
<dbReference type="Proteomes" id="UP000250572">
    <property type="component" value="Unassembled WGS sequence"/>
</dbReference>
<dbReference type="AlphaFoldDB" id="A0A315V047"/>
<sequence>MFEHSRVLPSGLNVHSLPVLIPFSSPINLNSQSYFREQTVKRRDLTVRRTVNERTHFFRADVFH</sequence>
<proteinExistence type="predicted"/>
<reference evidence="1 2" key="1">
    <citation type="journal article" date="2018" name="G3 (Bethesda)">
        <title>A High-Quality Reference Genome for the Invasive Mosquitofish Gambusia affinis Using a Chicago Library.</title>
        <authorList>
            <person name="Hoffberg S.L."/>
            <person name="Troendle N.J."/>
            <person name="Glenn T.C."/>
            <person name="Mahmud O."/>
            <person name="Louha S."/>
            <person name="Chalopin D."/>
            <person name="Bennetzen J.L."/>
            <person name="Mauricio R."/>
        </authorList>
    </citation>
    <scope>NUCLEOTIDE SEQUENCE [LARGE SCALE GENOMIC DNA]</scope>
    <source>
        <strain evidence="1">NE01/NJP1002.9</strain>
        <tissue evidence="1">Muscle</tissue>
    </source>
</reference>
<evidence type="ECO:0000313" key="2">
    <source>
        <dbReference type="Proteomes" id="UP000250572"/>
    </source>
</evidence>
<keyword evidence="2" id="KW-1185">Reference proteome</keyword>
<dbReference type="EMBL" id="NHOQ01002481">
    <property type="protein sequence ID" value="PWA16282.1"/>
    <property type="molecule type" value="Genomic_DNA"/>
</dbReference>